<keyword evidence="2" id="KW-1185">Reference proteome</keyword>
<reference evidence="1 2" key="1">
    <citation type="journal article" date="2014" name="Genome Announc.">
        <title>Draft genome sequences of the altered schaedler flora, a defined bacterial community from gnotobiotic mice.</title>
        <authorList>
            <person name="Wannemuehler M.J."/>
            <person name="Overstreet A.M."/>
            <person name="Ward D.V."/>
            <person name="Phillips G.J."/>
        </authorList>
    </citation>
    <scope>NUCLEOTIDE SEQUENCE [LARGE SCALE GENOMIC DNA]</scope>
    <source>
        <strain evidence="1 2">ASF492</strain>
    </source>
</reference>
<protein>
    <submittedName>
        <fullName evidence="1">Uncharacterized protein</fullName>
    </submittedName>
</protein>
<accession>N1ZYY6</accession>
<dbReference type="EMBL" id="AQFT01000136">
    <property type="protein sequence ID" value="EMZ21116.1"/>
    <property type="molecule type" value="Genomic_DNA"/>
</dbReference>
<proteinExistence type="predicted"/>
<dbReference type="STRING" id="1235802.C823_04689"/>
<organism evidence="1 2">
    <name type="scientific">Eubacterium plexicaudatum ASF492</name>
    <dbReference type="NCBI Taxonomy" id="1235802"/>
    <lineage>
        <taxon>Bacteria</taxon>
        <taxon>Bacillati</taxon>
        <taxon>Bacillota</taxon>
        <taxon>Clostridia</taxon>
        <taxon>Eubacteriales</taxon>
        <taxon>Eubacteriaceae</taxon>
        <taxon>Eubacterium</taxon>
    </lineage>
</organism>
<evidence type="ECO:0000313" key="2">
    <source>
        <dbReference type="Proteomes" id="UP000012589"/>
    </source>
</evidence>
<dbReference type="AlphaFoldDB" id="N1ZYY6"/>
<evidence type="ECO:0000313" key="1">
    <source>
        <dbReference type="EMBL" id="EMZ21116.1"/>
    </source>
</evidence>
<comment type="caution">
    <text evidence="1">The sequence shown here is derived from an EMBL/GenBank/DDBJ whole genome shotgun (WGS) entry which is preliminary data.</text>
</comment>
<dbReference type="PATRIC" id="fig|1235802.3.peg.4950"/>
<gene>
    <name evidence="1" type="ORF">C823_04689</name>
</gene>
<dbReference type="Proteomes" id="UP000012589">
    <property type="component" value="Unassembled WGS sequence"/>
</dbReference>
<dbReference type="HOGENOM" id="CLU_2616734_0_0_9"/>
<sequence length="78" mass="9747">MPENNSFMRKIKGNRMTEQKILHDIEFLIGSWFSALEDEDCNPWENEVCMDMANKYEYTREDYQKYCRLVYYRRWIIF</sequence>
<name>N1ZYY6_9FIRM</name>